<proteinExistence type="inferred from homology"/>
<dbReference type="eggNOG" id="arCOG03284">
    <property type="taxonomic scope" value="Archaea"/>
</dbReference>
<keyword evidence="5" id="KW-0378">Hydrolase</keyword>
<dbReference type="Pfam" id="PF03065">
    <property type="entry name" value="Glyco_hydro_57"/>
    <property type="match status" value="1"/>
</dbReference>
<dbReference type="Proteomes" id="UP000005270">
    <property type="component" value="Chromosome"/>
</dbReference>
<organism evidence="5 6">
    <name type="scientific">Thermogladius calderae (strain DSM 22663 / VKM B-2946 / 1633)</name>
    <dbReference type="NCBI Taxonomy" id="1184251"/>
    <lineage>
        <taxon>Archaea</taxon>
        <taxon>Thermoproteota</taxon>
        <taxon>Thermoprotei</taxon>
        <taxon>Desulfurococcales</taxon>
        <taxon>Desulfurococcaceae</taxon>
        <taxon>Thermogladius</taxon>
    </lineage>
</organism>
<dbReference type="HOGENOM" id="CLU_029901_0_0_2"/>
<dbReference type="PANTHER" id="PTHR36306:SF1">
    <property type="entry name" value="ALPHA-AMYLASE-RELATED"/>
    <property type="match status" value="1"/>
</dbReference>
<dbReference type="InterPro" id="IPR011330">
    <property type="entry name" value="Glyco_hydro/deAcase_b/a-brl"/>
</dbReference>
<evidence type="ECO:0000259" key="4">
    <source>
        <dbReference type="Pfam" id="PF03065"/>
    </source>
</evidence>
<accession>I3TFI0</accession>
<keyword evidence="6" id="KW-1185">Reference proteome</keyword>
<gene>
    <name evidence="5" type="ordered locus">TCELL_1095</name>
</gene>
<dbReference type="OrthoDB" id="18576at2157"/>
<dbReference type="RefSeq" id="WP_014737768.1">
    <property type="nucleotide sequence ID" value="NC_017954.1"/>
</dbReference>
<dbReference type="EMBL" id="CP003531">
    <property type="protein sequence ID" value="AFK51518.1"/>
    <property type="molecule type" value="Genomic_DNA"/>
</dbReference>
<sequence>MSSIVPFKHVNGVEAYLVLDKPLYKPGGEAKAHILLENRGNERSLRVRLVDEKNAVQAEKTVNLKAGERVVDITSVSLIEQPGIHKLKLYLDSSAVDEVAYITGDPSSRRPVKVAFVWHNHQAPNYDPAGRFHADWAFTYVYKDILNPYGRGPYHYHAVLLKNHPSYSATFNLSPSLLYQWDMAVKGRVVFKDGRGLARESDEVKLVEETLKSYVEFARGGRVDILTSVYAHTILGFLTDVLDAPDVVAEEVAYGVKVSKEVLAGYEPLGFWTPEMAFSMKLVKILQDNGLEYTVLDDSNHFYYAEGERATHYEPYILLDPSTRSHITVFFRDSYLSNVLSFQNNFVSELHAWRNAYEFAYMVAGKWLEKAARIVTIALDGENWMAFSKNPPLTAYFSDKLLLYLEALSDFNFIKTTHLREALEEVPARRVLTNIPTNTWLGTFNKWRGEVAEQEKHWTRVAEALRLLRAYENMIQGRDSYSASARYALWHALDSDYWWAEFWSPGVINAWLDEAYRVLQDRLGKVKVVDVKVRGDLYMGGECELVASVENNLDRDVKVNILVDSYVLRDLAGAPRQVVLKARTVNNVAFRVRATSAGEAPVSILLLSDSSVVSSYTRSLYVAQRLPHNPR</sequence>
<dbReference type="GO" id="GO:0016787">
    <property type="term" value="F:hydrolase activity"/>
    <property type="evidence" value="ECO:0007669"/>
    <property type="project" value="UniProtKB-KW"/>
</dbReference>
<dbReference type="SUPFAM" id="SSF88713">
    <property type="entry name" value="Glycoside hydrolase/deacetylase"/>
    <property type="match status" value="1"/>
</dbReference>
<dbReference type="InterPro" id="IPR027291">
    <property type="entry name" value="Glyco_hydro_38_N_sf"/>
</dbReference>
<evidence type="ECO:0000256" key="3">
    <source>
        <dbReference type="RuleBase" id="RU361196"/>
    </source>
</evidence>
<dbReference type="InParanoid" id="I3TFI0"/>
<evidence type="ECO:0000256" key="2">
    <source>
        <dbReference type="ARBA" id="ARBA00023277"/>
    </source>
</evidence>
<dbReference type="Gene3D" id="3.20.110.10">
    <property type="entry name" value="Glycoside hydrolase 38, N terminal domain"/>
    <property type="match status" value="1"/>
</dbReference>
<dbReference type="InterPro" id="IPR052046">
    <property type="entry name" value="GH57_Enzymes"/>
</dbReference>
<dbReference type="GO" id="GO:0005975">
    <property type="term" value="P:carbohydrate metabolic process"/>
    <property type="evidence" value="ECO:0007669"/>
    <property type="project" value="InterPro"/>
</dbReference>
<dbReference type="GeneID" id="13013414"/>
<evidence type="ECO:0000256" key="1">
    <source>
        <dbReference type="ARBA" id="ARBA00006821"/>
    </source>
</evidence>
<comment type="similarity">
    <text evidence="1 3">Belongs to the glycosyl hydrolase 57 family.</text>
</comment>
<dbReference type="InterPro" id="IPR004300">
    <property type="entry name" value="Glyco_hydro_57_N"/>
</dbReference>
<feature type="domain" description="Glycoside hydrolase family 57 N-terminal" evidence="4">
    <location>
        <begin position="115"/>
        <end position="431"/>
    </location>
</feature>
<reference evidence="5 6" key="1">
    <citation type="journal article" date="2012" name="J. Bacteriol.">
        <title>Complete genome sequence of the hyperthermophilic cellulolytic Crenarchaeon 'Thermogladius cellulolyticus' 1633.</title>
        <authorList>
            <person name="Mardanov A.V."/>
            <person name="Kochetkova T.V."/>
            <person name="Beletsky A.V."/>
            <person name="Bonch-Osmolovskaya E.A."/>
            <person name="Ravin N.V."/>
            <person name="Skryabin K.G."/>
        </authorList>
    </citation>
    <scope>NUCLEOTIDE SEQUENCE [LARGE SCALE GENOMIC DNA]</scope>
    <source>
        <strain evidence="6">DSM 22663 / VKM B-2946 / 1633</strain>
    </source>
</reference>
<protein>
    <submittedName>
        <fullName evidence="5">Glycoside hydrolase, family 57</fullName>
    </submittedName>
</protein>
<dbReference type="CDD" id="cd10796">
    <property type="entry name" value="GH57N_APU"/>
    <property type="match status" value="1"/>
</dbReference>
<evidence type="ECO:0000313" key="6">
    <source>
        <dbReference type="Proteomes" id="UP000005270"/>
    </source>
</evidence>
<evidence type="ECO:0000313" key="5">
    <source>
        <dbReference type="EMBL" id="AFK51518.1"/>
    </source>
</evidence>
<dbReference type="KEGG" id="thg:TCELL_1095"/>
<name>I3TFI0_THEC1</name>
<dbReference type="STRING" id="1184251.TCELL_1095"/>
<keyword evidence="2 3" id="KW-0119">Carbohydrate metabolism</keyword>
<dbReference type="PANTHER" id="PTHR36306">
    <property type="entry name" value="ALPHA-AMYLASE-RELATED-RELATED"/>
    <property type="match status" value="1"/>
</dbReference>
<dbReference type="AlphaFoldDB" id="I3TFI0"/>